<organism evidence="1 2">
    <name type="scientific">Rhizoctonia solani</name>
    <dbReference type="NCBI Taxonomy" id="456999"/>
    <lineage>
        <taxon>Eukaryota</taxon>
        <taxon>Fungi</taxon>
        <taxon>Dikarya</taxon>
        <taxon>Basidiomycota</taxon>
        <taxon>Agaricomycotina</taxon>
        <taxon>Agaricomycetes</taxon>
        <taxon>Cantharellales</taxon>
        <taxon>Ceratobasidiaceae</taxon>
        <taxon>Rhizoctonia</taxon>
    </lineage>
</organism>
<protein>
    <submittedName>
        <fullName evidence="1">Uncharacterized protein</fullName>
    </submittedName>
</protein>
<dbReference type="EMBL" id="CAJNJQ010006525">
    <property type="protein sequence ID" value="CAE7230478.1"/>
    <property type="molecule type" value="Genomic_DNA"/>
</dbReference>
<name>A0A8H3I097_9AGAM</name>
<gene>
    <name evidence="1" type="ORF">RDB_LOCUS185069</name>
</gene>
<accession>A0A8H3I097</accession>
<proteinExistence type="predicted"/>
<sequence length="644" mass="72700">MGDPNARLDAISPQGSVAYDIAQSFQPDEMDKACLGTSDVIAEVTLPCDFDIMDVLKICRAIHEGEKTRKYTLQIYNCWFFSLAIQVCLARLIAGWESSELVEDWLSYVYGAAERLNLQDHNPAIPSPPSYLPTTFRICDILTAHHVHEHPGTAMEAVKLRLQSRLACFWGANKERLAQGINDLLWYSTILSNLSNLIEVNGKEAMLDVLQERFLVPSASGPDVSCTQSFEQLKDQLLTILTTLLHLAGVEMPECLEPTLGFTKRKLTHQTTSKSTKSCERTNCLDFNGSHEKKYTQNTVDWCQWVNQCASYLVCFVLWLLRTALIVWGVTLLYPWAEPTLCIIIDQQLENMAAGLERLDIDSITCADLERCVQELRALTENGDAVWAENPWKDICRFISQRVPDTIFKSGGAELVCFKPNYEEQHETRGVVNFQAHVLDRIRIHAQEVEKKLLGSAAHIQTELEDVLSQVWKMIREDNSISQKATPRPLLTPEIALLQQHAERYGYKLQPDPGHQPTDSHSQSLYQMERQADIESLQRTHEDAASMHLSGLGPVPLPTEMTTGDQLFEDLHKSPHFKYESEQSDAALMKTLSPLAESLSKLNRPVLTYGLIPLLEMAKARREKARVLRILTACTEKTNRSAHG</sequence>
<dbReference type="AlphaFoldDB" id="A0A8H3I097"/>
<dbReference type="Proteomes" id="UP000663827">
    <property type="component" value="Unassembled WGS sequence"/>
</dbReference>
<comment type="caution">
    <text evidence="1">The sequence shown here is derived from an EMBL/GenBank/DDBJ whole genome shotgun (WGS) entry which is preliminary data.</text>
</comment>
<reference evidence="1" key="1">
    <citation type="submission" date="2021-01" db="EMBL/GenBank/DDBJ databases">
        <authorList>
            <person name="Kaushik A."/>
        </authorList>
    </citation>
    <scope>NUCLEOTIDE SEQUENCE</scope>
    <source>
        <strain evidence="1">AG5</strain>
    </source>
</reference>
<evidence type="ECO:0000313" key="2">
    <source>
        <dbReference type="Proteomes" id="UP000663827"/>
    </source>
</evidence>
<evidence type="ECO:0000313" key="1">
    <source>
        <dbReference type="EMBL" id="CAE7230478.1"/>
    </source>
</evidence>